<dbReference type="Proteomes" id="UP000299102">
    <property type="component" value="Unassembled WGS sequence"/>
</dbReference>
<protein>
    <submittedName>
        <fullName evidence="3">TBC1 domain family member 5</fullName>
    </submittedName>
</protein>
<dbReference type="EMBL" id="BGZK01001627">
    <property type="protein sequence ID" value="GBP83581.1"/>
    <property type="molecule type" value="Genomic_DNA"/>
</dbReference>
<proteinExistence type="predicted"/>
<reference evidence="3 4" key="1">
    <citation type="journal article" date="2019" name="Commun. Biol.">
        <title>The bagworm genome reveals a unique fibroin gene that provides high tensile strength.</title>
        <authorList>
            <person name="Kono N."/>
            <person name="Nakamura H."/>
            <person name="Ohtoshi R."/>
            <person name="Tomita M."/>
            <person name="Numata K."/>
            <person name="Arakawa K."/>
        </authorList>
    </citation>
    <scope>NUCLEOTIDE SEQUENCE [LARGE SCALE GENOMIC DNA]</scope>
</reference>
<organism evidence="3 4">
    <name type="scientific">Eumeta variegata</name>
    <name type="common">Bagworm moth</name>
    <name type="synonym">Eumeta japonica</name>
    <dbReference type="NCBI Taxonomy" id="151549"/>
    <lineage>
        <taxon>Eukaryota</taxon>
        <taxon>Metazoa</taxon>
        <taxon>Ecdysozoa</taxon>
        <taxon>Arthropoda</taxon>
        <taxon>Hexapoda</taxon>
        <taxon>Insecta</taxon>
        <taxon>Pterygota</taxon>
        <taxon>Neoptera</taxon>
        <taxon>Endopterygota</taxon>
        <taxon>Lepidoptera</taxon>
        <taxon>Glossata</taxon>
        <taxon>Ditrysia</taxon>
        <taxon>Tineoidea</taxon>
        <taxon>Psychidae</taxon>
        <taxon>Oiketicinae</taxon>
        <taxon>Eumeta</taxon>
    </lineage>
</organism>
<sequence length="393" mass="43655">MEFTLLKTINLISKTSSTKKLSMGNNVGGFTRTLEISYQALVSPNHLHVLQSAWNQHFCDNELKALILQDVVRTFPDETYFRDSNVQDLMNPNEVIKYLEKVKEEHLVPLDPELATHLNNCNISMELFGIRWLRLLFGREFPRTEIPHLWSYLFSEGPLLPNIHYVIIAMLISMKKSLLDPDPGTVLSALMRPVGLNVGHVIAFSLHLARPLVYARPSTPPPPLSQTQSRNYLRDWSLEERGVAGQSTSSDEGVAEGADVARELATLALLRAQLPAAAAALAQVLPKSPPHIAQPLQKILQLSALLQCRNHALVDVETALEADEGQAPEKTGKRQLVPVIVSTGSRVAHAAKPGVKSLKKQVKEVPLKLFHQIECDSNVSDLPCLDPLRLRTE</sequence>
<evidence type="ECO:0000313" key="4">
    <source>
        <dbReference type="Proteomes" id="UP000299102"/>
    </source>
</evidence>
<gene>
    <name evidence="3" type="primary">TBC1D5</name>
    <name evidence="3" type="ORF">EVAR_104025_1</name>
</gene>
<keyword evidence="1" id="KW-0343">GTPase activation</keyword>
<dbReference type="InterPro" id="IPR000195">
    <property type="entry name" value="Rab-GAP-TBC_dom"/>
</dbReference>
<dbReference type="STRING" id="151549.A0A4C1Z472"/>
<dbReference type="InterPro" id="IPR035969">
    <property type="entry name" value="Rab-GAP_TBC_sf"/>
</dbReference>
<comment type="caution">
    <text evidence="3">The sequence shown here is derived from an EMBL/GenBank/DDBJ whole genome shotgun (WGS) entry which is preliminary data.</text>
</comment>
<dbReference type="GO" id="GO:0005096">
    <property type="term" value="F:GTPase activator activity"/>
    <property type="evidence" value="ECO:0007669"/>
    <property type="project" value="UniProtKB-KW"/>
</dbReference>
<evidence type="ECO:0000259" key="2">
    <source>
        <dbReference type="PROSITE" id="PS50086"/>
    </source>
</evidence>
<dbReference type="PROSITE" id="PS50086">
    <property type="entry name" value="TBC_RABGAP"/>
    <property type="match status" value="1"/>
</dbReference>
<dbReference type="SUPFAM" id="SSF47923">
    <property type="entry name" value="Ypt/Rab-GAP domain of gyp1p"/>
    <property type="match status" value="2"/>
</dbReference>
<evidence type="ECO:0000256" key="1">
    <source>
        <dbReference type="ARBA" id="ARBA00022468"/>
    </source>
</evidence>
<dbReference type="AlphaFoldDB" id="A0A4C1Z472"/>
<feature type="domain" description="Rab-GAP TBC" evidence="2">
    <location>
        <begin position="1"/>
        <end position="157"/>
    </location>
</feature>
<keyword evidence="4" id="KW-1185">Reference proteome</keyword>
<dbReference type="OrthoDB" id="27140at2759"/>
<dbReference type="PANTHER" id="PTHR22957:SF337">
    <property type="entry name" value="TBC1 DOMAIN FAMILY MEMBER 5"/>
    <property type="match status" value="1"/>
</dbReference>
<name>A0A4C1Z472_EUMVA</name>
<accession>A0A4C1Z472</accession>
<dbReference type="Gene3D" id="1.10.472.80">
    <property type="entry name" value="Ypt/Rab-GAP domain of gyp1p, domain 3"/>
    <property type="match status" value="1"/>
</dbReference>
<evidence type="ECO:0000313" key="3">
    <source>
        <dbReference type="EMBL" id="GBP83581.1"/>
    </source>
</evidence>
<dbReference type="Pfam" id="PF00566">
    <property type="entry name" value="RabGAP-TBC"/>
    <property type="match status" value="1"/>
</dbReference>
<dbReference type="PANTHER" id="PTHR22957">
    <property type="entry name" value="TBC1 DOMAIN FAMILY MEMBER GTPASE-ACTIVATING PROTEIN"/>
    <property type="match status" value="1"/>
</dbReference>